<dbReference type="Proteomes" id="UP000307440">
    <property type="component" value="Unassembled WGS sequence"/>
</dbReference>
<keyword evidence="7" id="KW-1185">Reference proteome</keyword>
<dbReference type="SMART" id="SM00398">
    <property type="entry name" value="HMG"/>
    <property type="match status" value="1"/>
</dbReference>
<dbReference type="InterPro" id="IPR009071">
    <property type="entry name" value="HMG_box_dom"/>
</dbReference>
<dbReference type="PANTHER" id="PTHR45789">
    <property type="entry name" value="FI18025P1"/>
    <property type="match status" value="1"/>
</dbReference>
<dbReference type="InterPro" id="IPR051356">
    <property type="entry name" value="SOX/SOX-like_TF"/>
</dbReference>
<dbReference type="GO" id="GO:0000978">
    <property type="term" value="F:RNA polymerase II cis-regulatory region sequence-specific DNA binding"/>
    <property type="evidence" value="ECO:0007669"/>
    <property type="project" value="TreeGrafter"/>
</dbReference>
<reference evidence="6 7" key="1">
    <citation type="journal article" date="2019" name="Nat. Ecol. Evol.">
        <title>Megaphylogeny resolves global patterns of mushroom evolution.</title>
        <authorList>
            <person name="Varga T."/>
            <person name="Krizsan K."/>
            <person name="Foldi C."/>
            <person name="Dima B."/>
            <person name="Sanchez-Garcia M."/>
            <person name="Sanchez-Ramirez S."/>
            <person name="Szollosi G.J."/>
            <person name="Szarkandi J.G."/>
            <person name="Papp V."/>
            <person name="Albert L."/>
            <person name="Andreopoulos W."/>
            <person name="Angelini C."/>
            <person name="Antonin V."/>
            <person name="Barry K.W."/>
            <person name="Bougher N.L."/>
            <person name="Buchanan P."/>
            <person name="Buyck B."/>
            <person name="Bense V."/>
            <person name="Catcheside P."/>
            <person name="Chovatia M."/>
            <person name="Cooper J."/>
            <person name="Damon W."/>
            <person name="Desjardin D."/>
            <person name="Finy P."/>
            <person name="Geml J."/>
            <person name="Haridas S."/>
            <person name="Hughes K."/>
            <person name="Justo A."/>
            <person name="Karasinski D."/>
            <person name="Kautmanova I."/>
            <person name="Kiss B."/>
            <person name="Kocsube S."/>
            <person name="Kotiranta H."/>
            <person name="LaButti K.M."/>
            <person name="Lechner B.E."/>
            <person name="Liimatainen K."/>
            <person name="Lipzen A."/>
            <person name="Lukacs Z."/>
            <person name="Mihaltcheva S."/>
            <person name="Morgado L.N."/>
            <person name="Niskanen T."/>
            <person name="Noordeloos M.E."/>
            <person name="Ohm R.A."/>
            <person name="Ortiz-Santana B."/>
            <person name="Ovrebo C."/>
            <person name="Racz N."/>
            <person name="Riley R."/>
            <person name="Savchenko A."/>
            <person name="Shiryaev A."/>
            <person name="Soop K."/>
            <person name="Spirin V."/>
            <person name="Szebenyi C."/>
            <person name="Tomsovsky M."/>
            <person name="Tulloss R.E."/>
            <person name="Uehling J."/>
            <person name="Grigoriev I.V."/>
            <person name="Vagvolgyi C."/>
            <person name="Papp T."/>
            <person name="Martin F.M."/>
            <person name="Miettinen O."/>
            <person name="Hibbett D.S."/>
            <person name="Nagy L.G."/>
        </authorList>
    </citation>
    <scope>NUCLEOTIDE SEQUENCE [LARGE SCALE GENOMIC DNA]</scope>
    <source>
        <strain evidence="6 7">CBS 121175</strain>
    </source>
</reference>
<dbReference type="Gene3D" id="1.10.30.10">
    <property type="entry name" value="High mobility group box domain"/>
    <property type="match status" value="1"/>
</dbReference>
<dbReference type="STRING" id="230819.A0A5C3KMI4"/>
<protein>
    <recommendedName>
        <fullName evidence="5">HMG box domain-containing protein</fullName>
    </recommendedName>
</protein>
<dbReference type="PANTHER" id="PTHR45789:SF2">
    <property type="entry name" value="FI18025P1"/>
    <property type="match status" value="1"/>
</dbReference>
<feature type="region of interest" description="Disordered" evidence="4">
    <location>
        <begin position="1"/>
        <end position="20"/>
    </location>
</feature>
<evidence type="ECO:0000313" key="7">
    <source>
        <dbReference type="Proteomes" id="UP000307440"/>
    </source>
</evidence>
<evidence type="ECO:0000256" key="3">
    <source>
        <dbReference type="PROSITE-ProRule" id="PRU00267"/>
    </source>
</evidence>
<feature type="region of interest" description="Disordered" evidence="4">
    <location>
        <begin position="163"/>
        <end position="184"/>
    </location>
</feature>
<dbReference type="SUPFAM" id="SSF47095">
    <property type="entry name" value="HMG-box"/>
    <property type="match status" value="1"/>
</dbReference>
<dbReference type="AlphaFoldDB" id="A0A5C3KMI4"/>
<dbReference type="Pfam" id="PF00505">
    <property type="entry name" value="HMG_box"/>
    <property type="match status" value="1"/>
</dbReference>
<evidence type="ECO:0000256" key="1">
    <source>
        <dbReference type="ARBA" id="ARBA00023125"/>
    </source>
</evidence>
<dbReference type="CDD" id="cd01389">
    <property type="entry name" value="HMG-box_ROX1-like"/>
    <property type="match status" value="1"/>
</dbReference>
<name>A0A5C3KMI4_COPMA</name>
<dbReference type="GO" id="GO:0000981">
    <property type="term" value="F:DNA-binding transcription factor activity, RNA polymerase II-specific"/>
    <property type="evidence" value="ECO:0007669"/>
    <property type="project" value="TreeGrafter"/>
</dbReference>
<accession>A0A5C3KMI4</accession>
<keyword evidence="1 3" id="KW-0238">DNA-binding</keyword>
<dbReference type="PROSITE" id="PS50118">
    <property type="entry name" value="HMG_BOX_2"/>
    <property type="match status" value="1"/>
</dbReference>
<dbReference type="InterPro" id="IPR036910">
    <property type="entry name" value="HMG_box_dom_sf"/>
</dbReference>
<dbReference type="EMBL" id="ML210274">
    <property type="protein sequence ID" value="TFK21245.1"/>
    <property type="molecule type" value="Genomic_DNA"/>
</dbReference>
<gene>
    <name evidence="6" type="ORF">FA15DRAFT_85434</name>
</gene>
<feature type="DNA-binding region" description="HMG box" evidence="3">
    <location>
        <begin position="94"/>
        <end position="163"/>
    </location>
</feature>
<evidence type="ECO:0000313" key="6">
    <source>
        <dbReference type="EMBL" id="TFK21245.1"/>
    </source>
</evidence>
<feature type="domain" description="HMG box" evidence="5">
    <location>
        <begin position="94"/>
        <end position="163"/>
    </location>
</feature>
<evidence type="ECO:0000259" key="5">
    <source>
        <dbReference type="PROSITE" id="PS50118"/>
    </source>
</evidence>
<sequence>MPADRSKSSCWKQLQADSSSNQLVWTAPVAPTPFCEPTPTAYITEMDFDDGPPPLVDAPPLLPPPGEFILFPHNEEKAPARKATHSKKKPENHIPRPPNAFILFRSSFIKSQHVSTSVETNHSTLSKIIGMTWKNMSEDERQVWHAKAKVEQEEHRRKFPKYAFRPQQTKSKGGTGEKRKVREVEPKDIKRCQKIAELLVKGKKGEELQAEIAEFDKHHVPQIVTRFEAPITERTFRRSSSAPIEDTELKVVNQSFFPKSVETAPRKLRSISAQPTRATTPVAQQHIPEQPVHAGTPLKQESTLDFAAFSFENSVDSPVSSFSCDPLLDSTYSSPYPSHLSIDTSFMDNWSQCSSPVTPEASVDFLATPIGSPSYCSSVDPFAHADMDKGFTDYTQAFPVFEQQSLGGLCGDSFLGVGGDDFSFVNSNANLGGQLSMDFSFLSGVPQYAY</sequence>
<keyword evidence="2 3" id="KW-0539">Nucleus</keyword>
<organism evidence="6 7">
    <name type="scientific">Coprinopsis marcescibilis</name>
    <name type="common">Agaric fungus</name>
    <name type="synonym">Psathyrella marcescibilis</name>
    <dbReference type="NCBI Taxonomy" id="230819"/>
    <lineage>
        <taxon>Eukaryota</taxon>
        <taxon>Fungi</taxon>
        <taxon>Dikarya</taxon>
        <taxon>Basidiomycota</taxon>
        <taxon>Agaricomycotina</taxon>
        <taxon>Agaricomycetes</taxon>
        <taxon>Agaricomycetidae</taxon>
        <taxon>Agaricales</taxon>
        <taxon>Agaricineae</taxon>
        <taxon>Psathyrellaceae</taxon>
        <taxon>Coprinopsis</taxon>
    </lineage>
</organism>
<dbReference type="OrthoDB" id="6247875at2759"/>
<evidence type="ECO:0000256" key="4">
    <source>
        <dbReference type="SAM" id="MobiDB-lite"/>
    </source>
</evidence>
<feature type="compositionally biased region" description="Basic and acidic residues" evidence="4">
    <location>
        <begin position="175"/>
        <end position="184"/>
    </location>
</feature>
<dbReference type="GO" id="GO:0005634">
    <property type="term" value="C:nucleus"/>
    <property type="evidence" value="ECO:0007669"/>
    <property type="project" value="UniProtKB-UniRule"/>
</dbReference>
<proteinExistence type="predicted"/>
<evidence type="ECO:0000256" key="2">
    <source>
        <dbReference type="ARBA" id="ARBA00023242"/>
    </source>
</evidence>
<feature type="compositionally biased region" description="Polar residues" evidence="4">
    <location>
        <begin position="8"/>
        <end position="20"/>
    </location>
</feature>